<evidence type="ECO:0000313" key="2">
    <source>
        <dbReference type="Proteomes" id="UP000326641"/>
    </source>
</evidence>
<comment type="caution">
    <text evidence="1">The sequence shown here is derived from an EMBL/GenBank/DDBJ whole genome shotgun (WGS) entry which is preliminary data.</text>
</comment>
<name>A0A564WBJ8_9PROT</name>
<keyword evidence="2" id="KW-1185">Reference proteome</keyword>
<dbReference type="AlphaFoldDB" id="A0A564WBJ8"/>
<dbReference type="Proteomes" id="UP000326641">
    <property type="component" value="Unassembled WGS sequence"/>
</dbReference>
<reference evidence="1" key="1">
    <citation type="submission" date="2018-11" db="EMBL/GenBank/DDBJ databases">
        <authorList>
            <person name="Onetto C."/>
        </authorList>
    </citation>
    <scope>NUCLEOTIDE SEQUENCE [LARGE SCALE GENOMIC DNA]</scope>
</reference>
<accession>A0A564WBJ8</accession>
<proteinExistence type="predicted"/>
<protein>
    <submittedName>
        <fullName evidence="1">Uncharacterized protein</fullName>
    </submittedName>
</protein>
<dbReference type="EMBL" id="UXAT02000008">
    <property type="protein sequence ID" value="VUX45887.1"/>
    <property type="molecule type" value="Genomic_DNA"/>
</dbReference>
<evidence type="ECO:0000313" key="1">
    <source>
        <dbReference type="EMBL" id="VUX45887.1"/>
    </source>
</evidence>
<gene>
    <name evidence="1" type="ORF">DF3PA_160073</name>
</gene>
<organism evidence="1 2">
    <name type="scientific">Candidatus Defluviicoccus seviourii</name>
    <dbReference type="NCBI Taxonomy" id="2565273"/>
    <lineage>
        <taxon>Bacteria</taxon>
        <taxon>Pseudomonadati</taxon>
        <taxon>Pseudomonadota</taxon>
        <taxon>Alphaproteobacteria</taxon>
        <taxon>Rhodospirillales</taxon>
        <taxon>Rhodospirillaceae</taxon>
        <taxon>Defluviicoccus</taxon>
    </lineage>
</organism>
<sequence>MYICDSASKYTKGEKWQMLSDAPHRKPLVKCYATFSLTISRILFVRIALGNCKCGS</sequence>